<comment type="similarity">
    <text evidence="9">Belongs to the MntA antitoxin family.</text>
</comment>
<evidence type="ECO:0000256" key="5">
    <source>
        <dbReference type="ARBA" id="ARBA00022723"/>
    </source>
</evidence>
<comment type="cofactor">
    <cofactor evidence="1">
        <name>Mg(2+)</name>
        <dbReference type="ChEBI" id="CHEBI:18420"/>
    </cofactor>
</comment>
<dbReference type="SUPFAM" id="SSF81301">
    <property type="entry name" value="Nucleotidyltransferase"/>
    <property type="match status" value="1"/>
</dbReference>
<evidence type="ECO:0000256" key="7">
    <source>
        <dbReference type="ARBA" id="ARBA00022840"/>
    </source>
</evidence>
<dbReference type="RefSeq" id="WP_111447292.1">
    <property type="nucleotide sequence ID" value="NZ_QKZK01000082.1"/>
</dbReference>
<feature type="domain" description="Polymerase nucleotidyl transferase" evidence="10">
    <location>
        <begin position="16"/>
        <end position="92"/>
    </location>
</feature>
<keyword evidence="2" id="KW-1277">Toxin-antitoxin system</keyword>
<dbReference type="GO" id="GO:0046872">
    <property type="term" value="F:metal ion binding"/>
    <property type="evidence" value="ECO:0007669"/>
    <property type="project" value="UniProtKB-KW"/>
</dbReference>
<dbReference type="PANTHER" id="PTHR33571:SF12">
    <property type="entry name" value="BSL3053 PROTEIN"/>
    <property type="match status" value="1"/>
</dbReference>
<dbReference type="InterPro" id="IPR002934">
    <property type="entry name" value="Polymerase_NTP_transf_dom"/>
</dbReference>
<dbReference type="GO" id="GO:0016779">
    <property type="term" value="F:nucleotidyltransferase activity"/>
    <property type="evidence" value="ECO:0007669"/>
    <property type="project" value="UniProtKB-KW"/>
</dbReference>
<keyword evidence="3" id="KW-0808">Transferase</keyword>
<evidence type="ECO:0000256" key="6">
    <source>
        <dbReference type="ARBA" id="ARBA00022741"/>
    </source>
</evidence>
<dbReference type="CDD" id="cd05403">
    <property type="entry name" value="NT_KNTase_like"/>
    <property type="match status" value="1"/>
</dbReference>
<dbReference type="Gene3D" id="3.30.460.10">
    <property type="entry name" value="Beta Polymerase, domain 2"/>
    <property type="match status" value="1"/>
</dbReference>
<evidence type="ECO:0000256" key="3">
    <source>
        <dbReference type="ARBA" id="ARBA00022679"/>
    </source>
</evidence>
<evidence type="ECO:0000256" key="1">
    <source>
        <dbReference type="ARBA" id="ARBA00001946"/>
    </source>
</evidence>
<keyword evidence="8" id="KW-0460">Magnesium</keyword>
<dbReference type="InterPro" id="IPR052038">
    <property type="entry name" value="Type-VII_TA_antitoxin"/>
</dbReference>
<dbReference type="Proteomes" id="UP000249239">
    <property type="component" value="Unassembled WGS sequence"/>
</dbReference>
<accession>A0A2W7MMU5</accession>
<name>A0A2W7MMU5_9BACT</name>
<dbReference type="InterPro" id="IPR043519">
    <property type="entry name" value="NT_sf"/>
</dbReference>
<evidence type="ECO:0000256" key="9">
    <source>
        <dbReference type="ARBA" id="ARBA00038276"/>
    </source>
</evidence>
<evidence type="ECO:0000256" key="8">
    <source>
        <dbReference type="ARBA" id="ARBA00022842"/>
    </source>
</evidence>
<dbReference type="OrthoDB" id="9793933at2"/>
<evidence type="ECO:0000256" key="2">
    <source>
        <dbReference type="ARBA" id="ARBA00022649"/>
    </source>
</evidence>
<keyword evidence="4" id="KW-0548">Nucleotidyltransferase</keyword>
<reference evidence="11 12" key="1">
    <citation type="submission" date="2018-06" db="EMBL/GenBank/DDBJ databases">
        <title>Genomic Encyclopedia of Archaeal and Bacterial Type Strains, Phase II (KMG-II): from individual species to whole genera.</title>
        <authorList>
            <person name="Goeker M."/>
        </authorList>
    </citation>
    <scope>NUCLEOTIDE SEQUENCE [LARGE SCALE GENOMIC DNA]</scope>
    <source>
        <strain evidence="11 12">DSM 6779</strain>
    </source>
</reference>
<keyword evidence="7" id="KW-0067">ATP-binding</keyword>
<protein>
    <recommendedName>
        <fullName evidence="10">Polymerase nucleotidyl transferase domain-containing protein</fullName>
    </recommendedName>
</protein>
<dbReference type="Pfam" id="PF01909">
    <property type="entry name" value="NTP_transf_2"/>
    <property type="match status" value="1"/>
</dbReference>
<gene>
    <name evidence="11" type="ORF">LX69_03543</name>
</gene>
<keyword evidence="5" id="KW-0479">Metal-binding</keyword>
<evidence type="ECO:0000313" key="11">
    <source>
        <dbReference type="EMBL" id="PZX09635.1"/>
    </source>
</evidence>
<dbReference type="EMBL" id="QKZK01000082">
    <property type="protein sequence ID" value="PZX09635.1"/>
    <property type="molecule type" value="Genomic_DNA"/>
</dbReference>
<proteinExistence type="inferred from homology"/>
<dbReference type="PANTHER" id="PTHR33571">
    <property type="entry name" value="SSL8005 PROTEIN"/>
    <property type="match status" value="1"/>
</dbReference>
<comment type="caution">
    <text evidence="11">The sequence shown here is derived from an EMBL/GenBank/DDBJ whole genome shotgun (WGS) entry which is preliminary data.</text>
</comment>
<dbReference type="GO" id="GO:0005524">
    <property type="term" value="F:ATP binding"/>
    <property type="evidence" value="ECO:0007669"/>
    <property type="project" value="UniProtKB-KW"/>
</dbReference>
<sequence>MQRLLTENIDRIRALCISYNVKSLFAFGSVCTDRFNEESDVDLLISFNPMEYGEYADTYFELAEKFENLLHRPVDLVTDKSLSNPYFIESINQTKTLIYGA</sequence>
<keyword evidence="12" id="KW-1185">Reference proteome</keyword>
<evidence type="ECO:0000259" key="10">
    <source>
        <dbReference type="Pfam" id="PF01909"/>
    </source>
</evidence>
<evidence type="ECO:0000313" key="12">
    <source>
        <dbReference type="Proteomes" id="UP000249239"/>
    </source>
</evidence>
<organism evidence="11 12">
    <name type="scientific">Breznakibacter xylanolyticus</name>
    <dbReference type="NCBI Taxonomy" id="990"/>
    <lineage>
        <taxon>Bacteria</taxon>
        <taxon>Pseudomonadati</taxon>
        <taxon>Bacteroidota</taxon>
        <taxon>Bacteroidia</taxon>
        <taxon>Marinilabiliales</taxon>
        <taxon>Marinilabiliaceae</taxon>
        <taxon>Breznakibacter</taxon>
    </lineage>
</organism>
<dbReference type="AlphaFoldDB" id="A0A2W7MMU5"/>
<keyword evidence="6" id="KW-0547">Nucleotide-binding</keyword>
<evidence type="ECO:0000256" key="4">
    <source>
        <dbReference type="ARBA" id="ARBA00022695"/>
    </source>
</evidence>